<dbReference type="InterPro" id="IPR011990">
    <property type="entry name" value="TPR-like_helical_dom_sf"/>
</dbReference>
<evidence type="ECO:0000256" key="1">
    <source>
        <dbReference type="PROSITE-ProRule" id="PRU00339"/>
    </source>
</evidence>
<protein>
    <submittedName>
        <fullName evidence="2">Tetratricopeptide repeat, putative</fullName>
    </submittedName>
</protein>
<evidence type="ECO:0000313" key="2">
    <source>
        <dbReference type="EMBL" id="SCU66681.1"/>
    </source>
</evidence>
<evidence type="ECO:0000313" key="3">
    <source>
        <dbReference type="Proteomes" id="UP000195570"/>
    </source>
</evidence>
<dbReference type="SUPFAM" id="SSF48452">
    <property type="entry name" value="TPR-like"/>
    <property type="match status" value="1"/>
</dbReference>
<feature type="repeat" description="TPR" evidence="1">
    <location>
        <begin position="89"/>
        <end position="122"/>
    </location>
</feature>
<name>A0A1G4I4B5_TRYEQ</name>
<accession>A0A1G4I4B5</accession>
<dbReference type="GeneID" id="92379893"/>
<sequence>MTSIEMQVDVAELERKYEALANVKVFDDNVRKGVDTILATMPNPDKQHSPEEKVRLYVLRCKALLLLPSYSKDSERCCSAALKLRNDRPDLWVLLSECFTQRGATKEACEALDNALRLDSRNEKALSQYSQVLRIRSADSKLPLQESRKYLSEAVLRAKEAVAVSPASASCWHLYGIALLSEALSNGMNVEGAQRSLKALEQASRIEPRDPDVCYNKGAVEGVLGYFGSASCDLLTALEEDPHRLKGARKQLEDYLSIIRRAISMTESMQRTGKKAFTSLVTKLAKHVDSMTLREALERETSSLCKVSVGVVDVLSETTMEPMVVLSVDRVGEFCLLLFHGIRRGTFKMRDAVVTLTVPKSNPVRVTHEVPAIPFLDTSAYSCSYVQVIVDVDSTIVNGAPISSQMRVPPQVSTRLFI</sequence>
<dbReference type="InterPro" id="IPR019734">
    <property type="entry name" value="TPR_rpt"/>
</dbReference>
<dbReference type="Proteomes" id="UP000195570">
    <property type="component" value="Unassembled WGS sequence"/>
</dbReference>
<dbReference type="RefSeq" id="XP_067078099.1">
    <property type="nucleotide sequence ID" value="XM_067221998.1"/>
</dbReference>
<dbReference type="PROSITE" id="PS50005">
    <property type="entry name" value="TPR"/>
    <property type="match status" value="1"/>
</dbReference>
<organism evidence="2 3">
    <name type="scientific">Trypanosoma equiperdum</name>
    <dbReference type="NCBI Taxonomy" id="5694"/>
    <lineage>
        <taxon>Eukaryota</taxon>
        <taxon>Discoba</taxon>
        <taxon>Euglenozoa</taxon>
        <taxon>Kinetoplastea</taxon>
        <taxon>Metakinetoplastina</taxon>
        <taxon>Trypanosomatida</taxon>
        <taxon>Trypanosomatidae</taxon>
        <taxon>Trypanosoma</taxon>
    </lineage>
</organism>
<dbReference type="Gene3D" id="1.25.40.10">
    <property type="entry name" value="Tetratricopeptide repeat domain"/>
    <property type="match status" value="1"/>
</dbReference>
<keyword evidence="1" id="KW-0802">TPR repeat</keyword>
<dbReference type="EMBL" id="CZPT02000598">
    <property type="protein sequence ID" value="SCU66681.1"/>
    <property type="molecule type" value="Genomic_DNA"/>
</dbReference>
<gene>
    <name evidence="2" type="ORF">TEOVI_000595400</name>
</gene>
<dbReference type="VEuPathDB" id="TriTrypDB:TEOVI_000595400"/>
<dbReference type="AlphaFoldDB" id="A0A1G4I4B5"/>
<comment type="caution">
    <text evidence="2">The sequence shown here is derived from an EMBL/GenBank/DDBJ whole genome shotgun (WGS) entry which is preliminary data.</text>
</comment>
<reference evidence="2" key="1">
    <citation type="submission" date="2016-09" db="EMBL/GenBank/DDBJ databases">
        <authorList>
            <person name="Hebert L."/>
            <person name="Moumen B."/>
        </authorList>
    </citation>
    <scope>NUCLEOTIDE SEQUENCE [LARGE SCALE GENOMIC DNA]</scope>
    <source>
        <strain evidence="2">OVI</strain>
    </source>
</reference>
<proteinExistence type="predicted"/>
<keyword evidence="3" id="KW-1185">Reference proteome</keyword>